<dbReference type="GO" id="GO:0003677">
    <property type="term" value="F:DNA binding"/>
    <property type="evidence" value="ECO:0007669"/>
    <property type="project" value="UniProtKB-UniRule"/>
</dbReference>
<feature type="compositionally biased region" description="Low complexity" evidence="4">
    <location>
        <begin position="234"/>
        <end position="245"/>
    </location>
</feature>
<comment type="caution">
    <text evidence="6">The sequence shown here is derived from an EMBL/GenBank/DDBJ whole genome shotgun (WGS) entry which is preliminary data.</text>
</comment>
<dbReference type="InterPro" id="IPR013761">
    <property type="entry name" value="SAM/pointed_sf"/>
</dbReference>
<dbReference type="SMART" id="SM00398">
    <property type="entry name" value="HMG"/>
    <property type="match status" value="1"/>
</dbReference>
<dbReference type="PRINTS" id="PR00886">
    <property type="entry name" value="HIGHMOBLTY12"/>
</dbReference>
<feature type="compositionally biased region" description="Basic and acidic residues" evidence="4">
    <location>
        <begin position="204"/>
        <end position="219"/>
    </location>
</feature>
<organism evidence="6 7">
    <name type="scientific">Diatrype stigma</name>
    <dbReference type="NCBI Taxonomy" id="117547"/>
    <lineage>
        <taxon>Eukaryota</taxon>
        <taxon>Fungi</taxon>
        <taxon>Dikarya</taxon>
        <taxon>Ascomycota</taxon>
        <taxon>Pezizomycotina</taxon>
        <taxon>Sordariomycetes</taxon>
        <taxon>Xylariomycetidae</taxon>
        <taxon>Xylariales</taxon>
        <taxon>Diatrypaceae</taxon>
        <taxon>Diatrype</taxon>
    </lineage>
</organism>
<evidence type="ECO:0000256" key="2">
    <source>
        <dbReference type="ARBA" id="ARBA00023242"/>
    </source>
</evidence>
<evidence type="ECO:0000313" key="7">
    <source>
        <dbReference type="Proteomes" id="UP001320420"/>
    </source>
</evidence>
<accession>A0AAN9UUM0</accession>
<dbReference type="Pfam" id="PF00536">
    <property type="entry name" value="SAM_1"/>
    <property type="match status" value="1"/>
</dbReference>
<feature type="DNA-binding region" description="HMG box" evidence="3">
    <location>
        <begin position="115"/>
        <end position="181"/>
    </location>
</feature>
<sequence>MTSLETIFGELGISQYLDAFLDQGFDTWDTILDITESDLDALGVKLGHRRKLQRRIANSRGLGPEISLVSPTRASIEDGKSEAGRSEVARPDSRDSATVAKRKYRRHPKPDENAPERAPSAYVLFSNKMREDLKGRNLTFTEIAKLVGENWQNLTRAEKEPFETQAQEAKEKYNRDLTEYKKTEKYQKYNEYLHEFRKRQAAQAREKDVAKRLKTDSDSTRGSSISGISGGPSGTASGAVSGSESQHGSEPPPSRQQRMGSSVSAPEAQNPLASNVSNCTPNQYPTDDGLHSPRTISFENERGKVWPSSIPLLPRQFAGFDTGLQPERSIWSWIKILCQFEFSSAIPEDRALVDGKHVISQFLLSANA</sequence>
<keyword evidence="7" id="KW-1185">Reference proteome</keyword>
<dbReference type="PROSITE" id="PS50118">
    <property type="entry name" value="HMG_BOX_2"/>
    <property type="match status" value="1"/>
</dbReference>
<keyword evidence="2 3" id="KW-0539">Nucleus</keyword>
<evidence type="ECO:0000259" key="5">
    <source>
        <dbReference type="PROSITE" id="PS50118"/>
    </source>
</evidence>
<evidence type="ECO:0000256" key="3">
    <source>
        <dbReference type="PROSITE-ProRule" id="PRU00267"/>
    </source>
</evidence>
<protein>
    <recommendedName>
        <fullName evidence="5">HMG box domain-containing protein</fullName>
    </recommendedName>
</protein>
<feature type="region of interest" description="Disordered" evidence="4">
    <location>
        <begin position="71"/>
        <end position="118"/>
    </location>
</feature>
<dbReference type="PANTHER" id="PTHR46040">
    <property type="entry name" value="HIGH MOBILITY GROUP PROTEIN 2"/>
    <property type="match status" value="1"/>
</dbReference>
<keyword evidence="1 3" id="KW-0238">DNA-binding</keyword>
<name>A0AAN9UUM0_9PEZI</name>
<dbReference type="GO" id="GO:0010468">
    <property type="term" value="P:regulation of gene expression"/>
    <property type="evidence" value="ECO:0007669"/>
    <property type="project" value="TreeGrafter"/>
</dbReference>
<gene>
    <name evidence="6" type="ORF">SLS62_005608</name>
</gene>
<dbReference type="Proteomes" id="UP001320420">
    <property type="component" value="Unassembled WGS sequence"/>
</dbReference>
<dbReference type="Gene3D" id="1.10.30.10">
    <property type="entry name" value="High mobility group box domain"/>
    <property type="match status" value="1"/>
</dbReference>
<reference evidence="6 7" key="1">
    <citation type="submission" date="2024-02" db="EMBL/GenBank/DDBJ databases">
        <title>De novo assembly and annotation of 12 fungi associated with fruit tree decline syndrome in Ontario, Canada.</title>
        <authorList>
            <person name="Sulman M."/>
            <person name="Ellouze W."/>
            <person name="Ilyukhin E."/>
        </authorList>
    </citation>
    <scope>NUCLEOTIDE SEQUENCE [LARGE SCALE GENOMIC DNA]</scope>
    <source>
        <strain evidence="6 7">M11/M66-122</strain>
    </source>
</reference>
<dbReference type="InterPro" id="IPR036910">
    <property type="entry name" value="HMG_box_dom_sf"/>
</dbReference>
<dbReference type="InterPro" id="IPR001660">
    <property type="entry name" value="SAM"/>
</dbReference>
<proteinExistence type="predicted"/>
<dbReference type="SUPFAM" id="SSF47095">
    <property type="entry name" value="HMG-box"/>
    <property type="match status" value="1"/>
</dbReference>
<feature type="region of interest" description="Disordered" evidence="4">
    <location>
        <begin position="203"/>
        <end position="290"/>
    </location>
</feature>
<dbReference type="EMBL" id="JAKJXP020000038">
    <property type="protein sequence ID" value="KAK7752455.1"/>
    <property type="molecule type" value="Genomic_DNA"/>
</dbReference>
<dbReference type="InterPro" id="IPR051965">
    <property type="entry name" value="ChromReg_NeuronalGeneExpr"/>
</dbReference>
<feature type="compositionally biased region" description="Polar residues" evidence="4">
    <location>
        <begin position="271"/>
        <end position="285"/>
    </location>
</feature>
<evidence type="ECO:0000256" key="1">
    <source>
        <dbReference type="ARBA" id="ARBA00023125"/>
    </source>
</evidence>
<dbReference type="AlphaFoldDB" id="A0AAN9UUM0"/>
<dbReference type="GO" id="GO:0005634">
    <property type="term" value="C:nucleus"/>
    <property type="evidence" value="ECO:0007669"/>
    <property type="project" value="UniProtKB-UniRule"/>
</dbReference>
<dbReference type="Pfam" id="PF00505">
    <property type="entry name" value="HMG_box"/>
    <property type="match status" value="1"/>
</dbReference>
<feature type="compositionally biased region" description="Polar residues" evidence="4">
    <location>
        <begin position="255"/>
        <end position="264"/>
    </location>
</feature>
<dbReference type="SMART" id="SM00454">
    <property type="entry name" value="SAM"/>
    <property type="match status" value="1"/>
</dbReference>
<evidence type="ECO:0000313" key="6">
    <source>
        <dbReference type="EMBL" id="KAK7752455.1"/>
    </source>
</evidence>
<dbReference type="PANTHER" id="PTHR46040:SF3">
    <property type="entry name" value="HIGH MOBILITY GROUP PROTEIN 2"/>
    <property type="match status" value="1"/>
</dbReference>
<dbReference type="Gene3D" id="1.10.150.50">
    <property type="entry name" value="Transcription Factor, Ets-1"/>
    <property type="match status" value="1"/>
</dbReference>
<dbReference type="SUPFAM" id="SSF47769">
    <property type="entry name" value="SAM/Pointed domain"/>
    <property type="match status" value="1"/>
</dbReference>
<feature type="domain" description="HMG box" evidence="5">
    <location>
        <begin position="115"/>
        <end position="181"/>
    </location>
</feature>
<evidence type="ECO:0000256" key="4">
    <source>
        <dbReference type="SAM" id="MobiDB-lite"/>
    </source>
</evidence>
<feature type="compositionally biased region" description="Basic and acidic residues" evidence="4">
    <location>
        <begin position="75"/>
        <end position="95"/>
    </location>
</feature>
<dbReference type="InterPro" id="IPR009071">
    <property type="entry name" value="HMG_box_dom"/>
</dbReference>